<evidence type="ECO:0000256" key="7">
    <source>
        <dbReference type="ARBA" id="ARBA00047343"/>
    </source>
</evidence>
<dbReference type="InterPro" id="IPR005835">
    <property type="entry name" value="NTP_transferase_dom"/>
</dbReference>
<accession>A0A1V9FYJ9</accession>
<keyword evidence="3 10" id="KW-0808">Transferase</keyword>
<dbReference type="Proteomes" id="UP000192796">
    <property type="component" value="Unassembled WGS sequence"/>
</dbReference>
<dbReference type="EMBL" id="LVYD01000045">
    <property type="protein sequence ID" value="OQP63400.1"/>
    <property type="molecule type" value="Genomic_DNA"/>
</dbReference>
<evidence type="ECO:0000256" key="3">
    <source>
        <dbReference type="ARBA" id="ARBA00022679"/>
    </source>
</evidence>
<organism evidence="10 11">
    <name type="scientific">Niastella vici</name>
    <dbReference type="NCBI Taxonomy" id="1703345"/>
    <lineage>
        <taxon>Bacteria</taxon>
        <taxon>Pseudomonadati</taxon>
        <taxon>Bacteroidota</taxon>
        <taxon>Chitinophagia</taxon>
        <taxon>Chitinophagales</taxon>
        <taxon>Chitinophagaceae</taxon>
        <taxon>Niastella</taxon>
    </lineage>
</organism>
<dbReference type="InterPro" id="IPR029044">
    <property type="entry name" value="Nucleotide-diphossugar_trans"/>
</dbReference>
<dbReference type="EC" id="2.7.7.13" evidence="2"/>
<dbReference type="Pfam" id="PF00483">
    <property type="entry name" value="NTP_transferase"/>
    <property type="match status" value="1"/>
</dbReference>
<keyword evidence="5" id="KW-0547">Nucleotide-binding</keyword>
<dbReference type="FunFam" id="3.90.550.10:FF:000046">
    <property type="entry name" value="Mannose-1-phosphate guanylyltransferase (GDP)"/>
    <property type="match status" value="1"/>
</dbReference>
<dbReference type="InterPro" id="IPR054566">
    <property type="entry name" value="ManC/GMP-like_b-helix"/>
</dbReference>
<dbReference type="CDD" id="cd02509">
    <property type="entry name" value="GDP-M1P_Guanylyltransferase"/>
    <property type="match status" value="1"/>
</dbReference>
<keyword evidence="4 10" id="KW-0548">Nucleotidyltransferase</keyword>
<dbReference type="OrthoDB" id="9806359at2"/>
<dbReference type="GO" id="GO:0005525">
    <property type="term" value="F:GTP binding"/>
    <property type="evidence" value="ECO:0007669"/>
    <property type="project" value="UniProtKB-KW"/>
</dbReference>
<dbReference type="PANTHER" id="PTHR46390:SF1">
    <property type="entry name" value="MANNOSE-1-PHOSPHATE GUANYLYLTRANSFERASE"/>
    <property type="match status" value="1"/>
</dbReference>
<proteinExistence type="inferred from homology"/>
<name>A0A1V9FYJ9_9BACT</name>
<dbReference type="InterPro" id="IPR051161">
    <property type="entry name" value="Mannose-6P_isomerase_type2"/>
</dbReference>
<dbReference type="GO" id="GO:0004475">
    <property type="term" value="F:mannose-1-phosphate guanylyltransferase (GTP) activity"/>
    <property type="evidence" value="ECO:0007669"/>
    <property type="project" value="UniProtKB-EC"/>
</dbReference>
<reference evidence="10 11" key="1">
    <citation type="submission" date="2016-03" db="EMBL/GenBank/DDBJ databases">
        <title>Niastella vici sp. nov., isolated from farmland soil.</title>
        <authorList>
            <person name="Chen L."/>
            <person name="Wang D."/>
            <person name="Yang S."/>
            <person name="Wang G."/>
        </authorList>
    </citation>
    <scope>NUCLEOTIDE SEQUENCE [LARGE SCALE GENOMIC DNA]</scope>
    <source>
        <strain evidence="10 11">DJ57</strain>
    </source>
</reference>
<dbReference type="InterPro" id="IPR049577">
    <property type="entry name" value="GMPP_N"/>
</dbReference>
<dbReference type="PANTHER" id="PTHR46390">
    <property type="entry name" value="MANNOSE-1-PHOSPHATE GUANYLYLTRANSFERASE"/>
    <property type="match status" value="1"/>
</dbReference>
<evidence type="ECO:0000256" key="2">
    <source>
        <dbReference type="ARBA" id="ARBA00012387"/>
    </source>
</evidence>
<evidence type="ECO:0000313" key="10">
    <source>
        <dbReference type="EMBL" id="OQP63400.1"/>
    </source>
</evidence>
<dbReference type="GO" id="GO:0009298">
    <property type="term" value="P:GDP-mannose biosynthetic process"/>
    <property type="evidence" value="ECO:0007669"/>
    <property type="project" value="TreeGrafter"/>
</dbReference>
<dbReference type="RefSeq" id="WP_081147662.1">
    <property type="nucleotide sequence ID" value="NZ_LVYD01000045.1"/>
</dbReference>
<comment type="catalytic activity">
    <reaction evidence="7">
        <text>alpha-D-mannose 1-phosphate + GTP + H(+) = GDP-alpha-D-mannose + diphosphate</text>
        <dbReference type="Rhea" id="RHEA:15229"/>
        <dbReference type="ChEBI" id="CHEBI:15378"/>
        <dbReference type="ChEBI" id="CHEBI:33019"/>
        <dbReference type="ChEBI" id="CHEBI:37565"/>
        <dbReference type="ChEBI" id="CHEBI:57527"/>
        <dbReference type="ChEBI" id="CHEBI:58409"/>
        <dbReference type="EC" id="2.7.7.13"/>
    </reaction>
</comment>
<evidence type="ECO:0000259" key="9">
    <source>
        <dbReference type="Pfam" id="PF22640"/>
    </source>
</evidence>
<feature type="domain" description="Nucleotidyl transferase" evidence="8">
    <location>
        <begin position="7"/>
        <end position="288"/>
    </location>
</feature>
<evidence type="ECO:0000313" key="11">
    <source>
        <dbReference type="Proteomes" id="UP000192796"/>
    </source>
</evidence>
<keyword evidence="6" id="KW-0342">GTP-binding</keyword>
<feature type="domain" description="MannoseP isomerase/GMP-like beta-helix" evidence="9">
    <location>
        <begin position="299"/>
        <end position="351"/>
    </location>
</feature>
<dbReference type="Gene3D" id="3.90.550.10">
    <property type="entry name" value="Spore Coat Polysaccharide Biosynthesis Protein SpsA, Chain A"/>
    <property type="match status" value="1"/>
</dbReference>
<evidence type="ECO:0000256" key="6">
    <source>
        <dbReference type="ARBA" id="ARBA00023134"/>
    </source>
</evidence>
<comment type="similarity">
    <text evidence="1">Belongs to the mannose-6-phosphate isomerase type 2 family.</text>
</comment>
<dbReference type="AlphaFoldDB" id="A0A1V9FYJ9"/>
<dbReference type="SUPFAM" id="SSF53448">
    <property type="entry name" value="Nucleotide-diphospho-sugar transferases"/>
    <property type="match status" value="1"/>
</dbReference>
<evidence type="ECO:0000256" key="5">
    <source>
        <dbReference type="ARBA" id="ARBA00022741"/>
    </source>
</evidence>
<dbReference type="SUPFAM" id="SSF159283">
    <property type="entry name" value="Guanosine diphospho-D-mannose pyrophosphorylase/mannose-6-phosphate isomerase linker domain"/>
    <property type="match status" value="1"/>
</dbReference>
<evidence type="ECO:0000259" key="8">
    <source>
        <dbReference type="Pfam" id="PF00483"/>
    </source>
</evidence>
<evidence type="ECO:0000256" key="4">
    <source>
        <dbReference type="ARBA" id="ARBA00022695"/>
    </source>
</evidence>
<comment type="caution">
    <text evidence="10">The sequence shown here is derived from an EMBL/GenBank/DDBJ whole genome shotgun (WGS) entry which is preliminary data.</text>
</comment>
<evidence type="ECO:0000256" key="1">
    <source>
        <dbReference type="ARBA" id="ARBA00006115"/>
    </source>
</evidence>
<protein>
    <recommendedName>
        <fullName evidence="2">mannose-1-phosphate guanylyltransferase</fullName>
        <ecNumber evidence="2">2.7.7.13</ecNumber>
    </recommendedName>
</protein>
<dbReference type="STRING" id="1703345.A3860_23940"/>
<gene>
    <name evidence="10" type="ORF">A3860_23940</name>
</gene>
<keyword evidence="11" id="KW-1185">Reference proteome</keyword>
<sequence>MYRSTYVVIMAGGIGSRFWPVSRTDFPKQFLDILGTGETLIQQTFKRFETLAPVENIYVVTSTEYTDIVEKQLPTLLKENILSEPERKNTAPCIAYASFKILQKDPAASIIVAPADHLILDQQAFEAVCTQALQFIDIHHDALLTLGIKPSYANTGYGYIQFNKETAQSGVHKVIAFTEKPDAQRAAKFVNGGEHLWNSGIFVWKARSIINSIEKYLTDLFQLFKEKQSWLGTSFEKLMIADIYAVCENVSIDVGVMEKAGNVYIIPASFRWSDLGTWNSAWENMGKDRRNNAVAGNGVLVIDTTQCVVHASDEKLVVLQGLQNYIVVDTTDVLLICQKEKEQDIKNYVSEVKKLKGERYLYSVNNILKPAGAVLERVY</sequence>
<dbReference type="Pfam" id="PF22640">
    <property type="entry name" value="ManC_GMP_beta-helix"/>
    <property type="match status" value="1"/>
</dbReference>